<dbReference type="InterPro" id="IPR047296">
    <property type="entry name" value="GIY-YIG_UvrC_Cho"/>
</dbReference>
<comment type="caution">
    <text evidence="3">The sequence shown here is derived from an EMBL/GenBank/DDBJ whole genome shotgun (WGS) entry which is preliminary data.</text>
</comment>
<evidence type="ECO:0000313" key="4">
    <source>
        <dbReference type="Proteomes" id="UP001501509"/>
    </source>
</evidence>
<dbReference type="PROSITE" id="PS50164">
    <property type="entry name" value="GIY_YIG"/>
    <property type="match status" value="1"/>
</dbReference>
<dbReference type="SMART" id="SM00465">
    <property type="entry name" value="GIYc"/>
    <property type="match status" value="1"/>
</dbReference>
<dbReference type="InterPro" id="IPR012337">
    <property type="entry name" value="RNaseH-like_sf"/>
</dbReference>
<protein>
    <submittedName>
        <fullName evidence="3">DEDD exonuclease domain-containing protein</fullName>
    </submittedName>
</protein>
<proteinExistence type="predicted"/>
<reference evidence="3 4" key="1">
    <citation type="journal article" date="2019" name="Int. J. Syst. Evol. Microbiol.">
        <title>The Global Catalogue of Microorganisms (GCM) 10K type strain sequencing project: providing services to taxonomists for standard genome sequencing and annotation.</title>
        <authorList>
            <consortium name="The Broad Institute Genomics Platform"/>
            <consortium name="The Broad Institute Genome Sequencing Center for Infectious Disease"/>
            <person name="Wu L."/>
            <person name="Ma J."/>
        </authorList>
    </citation>
    <scope>NUCLEOTIDE SEQUENCE [LARGE SCALE GENOMIC DNA]</scope>
    <source>
        <strain evidence="3 4">JCM 6833</strain>
    </source>
</reference>
<dbReference type="InterPro" id="IPR036397">
    <property type="entry name" value="RNaseH_sf"/>
</dbReference>
<evidence type="ECO:0000259" key="2">
    <source>
        <dbReference type="PROSITE" id="PS50164"/>
    </source>
</evidence>
<dbReference type="NCBIfam" id="NF005907">
    <property type="entry name" value="PRK07883.1-5"/>
    <property type="match status" value="1"/>
</dbReference>
<keyword evidence="3" id="KW-0378">Hydrolase</keyword>
<dbReference type="Gene3D" id="3.40.1440.10">
    <property type="entry name" value="GIY-YIG endonuclease"/>
    <property type="match status" value="1"/>
</dbReference>
<dbReference type="PANTHER" id="PTHR30562:SF1">
    <property type="entry name" value="UVRABC SYSTEM PROTEIN C"/>
    <property type="match status" value="1"/>
</dbReference>
<feature type="domain" description="GIY-YIG" evidence="2">
    <location>
        <begin position="257"/>
        <end position="335"/>
    </location>
</feature>
<evidence type="ECO:0000256" key="1">
    <source>
        <dbReference type="SAM" id="MobiDB-lite"/>
    </source>
</evidence>
<sequence length="616" mass="66471">MAPSTVAVMTHPARPASRDATPGGPGGPGVQSRDRTPGGPGVQGTLDDLGTPLADVTFVVVDLETTGGSPAESAITEIGAVKVRGGVELGDFGTLVDPGGEIPPFITALTGITQQMVYAAPKMEQVLPAFLEFARGCVLVAHNASFDTGFLKAACAAQGYAWPAFTVIDTVDLARRVLSKDEVPNCKLGTLARFFRSATEPIHRALADARATVDVLHGLIERLGSFNVTSLEELKSFAKAPTPEQRRKRYLADDVPSAPGVYLFEDERGEVLYVGKSGDLRARVRSYFTGSETRHRVREMVGLAEKVRTIVCATGLEAEVRELRLIAEHKPRYNRRSKFPERAMWLKLTVEPFPRLSIVRECKDDGAVYLGPLSSRRQAEEAQAALHEAVPLRQCTQRLTIRLIERGAARTCLLGEIGRCGAPCEGREPADAYAVHADQARSVMRGDVRPVVAAAQVRIDRLTAELRYEEAAAQRDRLAAFIRAAARGQRLTALSRIAQLVAARPAFDGGWEVAVVRHGRLVAAGTIPSQAHPRPYLDALVATAETVIPGPGPSGSATAEEMECVLRWLDTPGARLAEVDGEWSCPAYGAEGLRQWINNAYAPTEPADRGFGRPLR</sequence>
<organism evidence="3 4">
    <name type="scientific">Actinomadura fulvescens</name>
    <dbReference type="NCBI Taxonomy" id="46160"/>
    <lineage>
        <taxon>Bacteria</taxon>
        <taxon>Bacillati</taxon>
        <taxon>Actinomycetota</taxon>
        <taxon>Actinomycetes</taxon>
        <taxon>Streptosporangiales</taxon>
        <taxon>Thermomonosporaceae</taxon>
        <taxon>Actinomadura</taxon>
    </lineage>
</organism>
<dbReference type="SUPFAM" id="SSF82771">
    <property type="entry name" value="GIY-YIG endonuclease"/>
    <property type="match status" value="1"/>
</dbReference>
<dbReference type="NCBIfam" id="NF005905">
    <property type="entry name" value="PRK07883.1-3"/>
    <property type="match status" value="1"/>
</dbReference>
<dbReference type="EMBL" id="BAAATD010000001">
    <property type="protein sequence ID" value="GAA2577924.1"/>
    <property type="molecule type" value="Genomic_DNA"/>
</dbReference>
<dbReference type="Pfam" id="PF00929">
    <property type="entry name" value="RNase_T"/>
    <property type="match status" value="1"/>
</dbReference>
<keyword evidence="3" id="KW-0269">Exonuclease</keyword>
<dbReference type="InterPro" id="IPR006054">
    <property type="entry name" value="DnaQ"/>
</dbReference>
<dbReference type="CDD" id="cd10434">
    <property type="entry name" value="GIY-YIG_UvrC_Cho"/>
    <property type="match status" value="1"/>
</dbReference>
<dbReference type="InterPro" id="IPR050066">
    <property type="entry name" value="UvrABC_protein_C"/>
</dbReference>
<feature type="region of interest" description="Disordered" evidence="1">
    <location>
        <begin position="1"/>
        <end position="49"/>
    </location>
</feature>
<dbReference type="SUPFAM" id="SSF53098">
    <property type="entry name" value="Ribonuclease H-like"/>
    <property type="match status" value="1"/>
</dbReference>
<accession>A0ABN3PBQ1</accession>
<keyword evidence="4" id="KW-1185">Reference proteome</keyword>
<dbReference type="InterPro" id="IPR035901">
    <property type="entry name" value="GIY-YIG_endonuc_sf"/>
</dbReference>
<dbReference type="CDD" id="cd06127">
    <property type="entry name" value="DEDDh"/>
    <property type="match status" value="1"/>
</dbReference>
<name>A0ABN3PBQ1_9ACTN</name>
<dbReference type="PANTHER" id="PTHR30562">
    <property type="entry name" value="UVRC/OXIDOREDUCTASE"/>
    <property type="match status" value="1"/>
</dbReference>
<gene>
    <name evidence="3" type="ORF">GCM10010411_08090</name>
</gene>
<keyword evidence="3" id="KW-0540">Nuclease</keyword>
<dbReference type="InterPro" id="IPR013520">
    <property type="entry name" value="Ribonucl_H"/>
</dbReference>
<dbReference type="SMART" id="SM00479">
    <property type="entry name" value="EXOIII"/>
    <property type="match status" value="1"/>
</dbReference>
<dbReference type="InterPro" id="IPR000305">
    <property type="entry name" value="GIY-YIG_endonuc"/>
</dbReference>
<evidence type="ECO:0000313" key="3">
    <source>
        <dbReference type="EMBL" id="GAA2577924.1"/>
    </source>
</evidence>
<dbReference type="NCBIfam" id="TIGR00573">
    <property type="entry name" value="dnaq"/>
    <property type="match status" value="1"/>
</dbReference>
<dbReference type="Pfam" id="PF01541">
    <property type="entry name" value="GIY-YIG"/>
    <property type="match status" value="1"/>
</dbReference>
<dbReference type="GO" id="GO:0004527">
    <property type="term" value="F:exonuclease activity"/>
    <property type="evidence" value="ECO:0007669"/>
    <property type="project" value="UniProtKB-KW"/>
</dbReference>
<dbReference type="Gene3D" id="3.30.420.10">
    <property type="entry name" value="Ribonuclease H-like superfamily/Ribonuclease H"/>
    <property type="match status" value="1"/>
</dbReference>
<dbReference type="Proteomes" id="UP001501509">
    <property type="component" value="Unassembled WGS sequence"/>
</dbReference>